<dbReference type="Proteomes" id="UP000479000">
    <property type="component" value="Unassembled WGS sequence"/>
</dbReference>
<organism evidence="1 2">
    <name type="scientific">Nesidiocoris tenuis</name>
    <dbReference type="NCBI Taxonomy" id="355587"/>
    <lineage>
        <taxon>Eukaryota</taxon>
        <taxon>Metazoa</taxon>
        <taxon>Ecdysozoa</taxon>
        <taxon>Arthropoda</taxon>
        <taxon>Hexapoda</taxon>
        <taxon>Insecta</taxon>
        <taxon>Pterygota</taxon>
        <taxon>Neoptera</taxon>
        <taxon>Paraneoptera</taxon>
        <taxon>Hemiptera</taxon>
        <taxon>Heteroptera</taxon>
        <taxon>Panheteroptera</taxon>
        <taxon>Cimicomorpha</taxon>
        <taxon>Miridae</taxon>
        <taxon>Dicyphina</taxon>
        <taxon>Nesidiocoris</taxon>
    </lineage>
</organism>
<dbReference type="EMBL" id="CADCXU010033667">
    <property type="protein sequence ID" value="CAB0019023.1"/>
    <property type="molecule type" value="Genomic_DNA"/>
</dbReference>
<proteinExistence type="predicted"/>
<dbReference type="AlphaFoldDB" id="A0A6H5HQ48"/>
<keyword evidence="2" id="KW-1185">Reference proteome</keyword>
<protein>
    <submittedName>
        <fullName evidence="1">Uncharacterized protein</fullName>
    </submittedName>
</protein>
<evidence type="ECO:0000313" key="1">
    <source>
        <dbReference type="EMBL" id="CAB0019023.1"/>
    </source>
</evidence>
<name>A0A6H5HQ48_9HEMI</name>
<gene>
    <name evidence="1" type="ORF">NTEN_LOCUS22735</name>
</gene>
<evidence type="ECO:0000313" key="2">
    <source>
        <dbReference type="Proteomes" id="UP000479000"/>
    </source>
</evidence>
<sequence>MTQNVRRQATTSSVTTTAPRIWLRQHLWRRPFSSRFSYSLTGLDSESCSTSYSIVSPLHYNNNSSSLISPNSGWSHRRFSPGMRIGTEQHEALGRFPWRVKLALNFDWLNQEHLSPFTGSISSKNLYDRSVHNL</sequence>
<accession>A0A6H5HQ48</accession>
<reference evidence="1 2" key="1">
    <citation type="submission" date="2020-02" db="EMBL/GenBank/DDBJ databases">
        <authorList>
            <person name="Ferguson B K."/>
        </authorList>
    </citation>
    <scope>NUCLEOTIDE SEQUENCE [LARGE SCALE GENOMIC DNA]</scope>
</reference>